<sequence>MATIQVRDLSERAYEVHRTRARASGQSLQAYLRGVLEEEASRTPKAEVLARMERVLETNTGTGVTVDSIVEDREADRR</sequence>
<evidence type="ECO:0000313" key="2">
    <source>
        <dbReference type="EMBL" id="SDK38698.1"/>
    </source>
</evidence>
<reference evidence="3" key="1">
    <citation type="submission" date="2016-10" db="EMBL/GenBank/DDBJ databases">
        <authorList>
            <person name="Varghese N."/>
            <person name="Submissions S."/>
        </authorList>
    </citation>
    <scope>NUCLEOTIDE SEQUENCE [LARGE SCALE GENOMIC DNA]</scope>
    <source>
        <strain evidence="3">DSM 45460</strain>
    </source>
</reference>
<dbReference type="GO" id="GO:0006355">
    <property type="term" value="P:regulation of DNA-templated transcription"/>
    <property type="evidence" value="ECO:0007669"/>
    <property type="project" value="InterPro"/>
</dbReference>
<keyword evidence="3" id="KW-1185">Reference proteome</keyword>
<proteinExistence type="predicted"/>
<feature type="domain" description="Antitoxin FitA-like ribbon-helix-helix" evidence="1">
    <location>
        <begin position="2"/>
        <end position="39"/>
    </location>
</feature>
<dbReference type="InterPro" id="IPR010985">
    <property type="entry name" value="Ribbon_hlx_hlx"/>
</dbReference>
<dbReference type="EMBL" id="FNFM01000007">
    <property type="protein sequence ID" value="SDK38698.1"/>
    <property type="molecule type" value="Genomic_DNA"/>
</dbReference>
<dbReference type="Pfam" id="PF22513">
    <property type="entry name" value="FitA-like_RHH"/>
    <property type="match status" value="1"/>
</dbReference>
<organism evidence="2 3">
    <name type="scientific">Actinopolyspora mzabensis</name>
    <dbReference type="NCBI Taxonomy" id="995066"/>
    <lineage>
        <taxon>Bacteria</taxon>
        <taxon>Bacillati</taxon>
        <taxon>Actinomycetota</taxon>
        <taxon>Actinomycetes</taxon>
        <taxon>Actinopolysporales</taxon>
        <taxon>Actinopolysporaceae</taxon>
        <taxon>Actinopolyspora</taxon>
    </lineage>
</organism>
<dbReference type="AlphaFoldDB" id="A0A1G9BGQ3"/>
<accession>A0A1G9BGQ3</accession>
<dbReference type="InterPro" id="IPR053853">
    <property type="entry name" value="FitA-like_RHH"/>
</dbReference>
<name>A0A1G9BGQ3_ACTMZ</name>
<dbReference type="RefSeq" id="WP_092628579.1">
    <property type="nucleotide sequence ID" value="NZ_FNFM01000007.1"/>
</dbReference>
<evidence type="ECO:0000259" key="1">
    <source>
        <dbReference type="Pfam" id="PF22513"/>
    </source>
</evidence>
<gene>
    <name evidence="2" type="ORF">SAMN04487820_107146</name>
</gene>
<dbReference type="SUPFAM" id="SSF47598">
    <property type="entry name" value="Ribbon-helix-helix"/>
    <property type="match status" value="1"/>
</dbReference>
<dbReference type="Proteomes" id="UP000199213">
    <property type="component" value="Unassembled WGS sequence"/>
</dbReference>
<protein>
    <recommendedName>
        <fullName evidence="1">Antitoxin FitA-like ribbon-helix-helix domain-containing protein</fullName>
    </recommendedName>
</protein>
<dbReference type="OrthoDB" id="7107936at2"/>
<evidence type="ECO:0000313" key="3">
    <source>
        <dbReference type="Proteomes" id="UP000199213"/>
    </source>
</evidence>